<dbReference type="PANTHER" id="PTHR47505">
    <property type="entry name" value="DNA UTILIZATION PROTEIN YHGH"/>
    <property type="match status" value="1"/>
</dbReference>
<keyword evidence="4" id="KW-1185">Reference proteome</keyword>
<dbReference type="InterPro" id="IPR000836">
    <property type="entry name" value="PRTase_dom"/>
</dbReference>
<comment type="similarity">
    <text evidence="1">Belongs to the ComF/GntX family.</text>
</comment>
<name>A0ABS9ETA8_9BACT</name>
<proteinExistence type="inferred from homology"/>
<gene>
    <name evidence="3" type="ORF">L2W31_03945</name>
</gene>
<comment type="caution">
    <text evidence="3">The sequence shown here is derived from an EMBL/GenBank/DDBJ whole genome shotgun (WGS) entry which is preliminary data.</text>
</comment>
<evidence type="ECO:0000313" key="3">
    <source>
        <dbReference type="EMBL" id="MCF4144469.1"/>
    </source>
</evidence>
<dbReference type="Pfam" id="PF00156">
    <property type="entry name" value="Pribosyltran"/>
    <property type="match status" value="1"/>
</dbReference>
<sequence length="231" mass="25619">MSYRILMTSIDLFLHFLWPVSCPVCGKLASVLCRSCSDELVRDAPLRCLICGEQIPCRLHGNSYPSVSGAVHSGMARELVLSMKYHGVSGMGRIMGRSLGSAIVMPFPQNRIVPIPLHRGSTRRYNQSRWLAMGISDVWGVVLSDHLKWRTSERQSELGAEARRSMPKNSILWRGPDLKGQSCTLVDDVRTTGTTLLRGAEALYEAGAENVLSITWSRSINANERGDLSWS</sequence>
<dbReference type="InterPro" id="IPR029057">
    <property type="entry name" value="PRTase-like"/>
</dbReference>
<evidence type="ECO:0000256" key="1">
    <source>
        <dbReference type="ARBA" id="ARBA00008007"/>
    </source>
</evidence>
<dbReference type="EMBL" id="JAKGUF010000003">
    <property type="protein sequence ID" value="MCF4144469.1"/>
    <property type="molecule type" value="Genomic_DNA"/>
</dbReference>
<dbReference type="Gene3D" id="3.40.50.2020">
    <property type="match status" value="1"/>
</dbReference>
<evidence type="ECO:0000259" key="2">
    <source>
        <dbReference type="Pfam" id="PF00156"/>
    </source>
</evidence>
<organism evidence="3 4">
    <name type="scientific">Dethiosulfovibrio acidaminovorans</name>
    <dbReference type="NCBI Taxonomy" id="133535"/>
    <lineage>
        <taxon>Bacteria</taxon>
        <taxon>Thermotogati</taxon>
        <taxon>Synergistota</taxon>
        <taxon>Synergistia</taxon>
        <taxon>Synergistales</taxon>
        <taxon>Dethiosulfovibrionaceae</taxon>
        <taxon>Dethiosulfovibrio</taxon>
    </lineage>
</organism>
<dbReference type="Proteomes" id="UP001200932">
    <property type="component" value="Unassembled WGS sequence"/>
</dbReference>
<reference evidence="3 4" key="1">
    <citation type="submission" date="2022-01" db="EMBL/GenBank/DDBJ databases">
        <title>Dethiosulfovibrio faecalis sp. nov., a novel proteolytic, non-sulfur-reducing bacterium isolated from a marine aquaculture solid waste bioreactor.</title>
        <authorList>
            <person name="Grabowski S."/>
            <person name="Apolinario E."/>
            <person name="Schneider N."/>
            <person name="Marshall C.W."/>
            <person name="Sowers K.R."/>
        </authorList>
    </citation>
    <scope>NUCLEOTIDE SEQUENCE [LARGE SCALE GENOMIC DNA]</scope>
    <source>
        <strain evidence="3 4">DSM 12590</strain>
    </source>
</reference>
<protein>
    <submittedName>
        <fullName evidence="3">ComF family protein</fullName>
    </submittedName>
</protein>
<feature type="domain" description="Phosphoribosyltransferase" evidence="2">
    <location>
        <begin position="154"/>
        <end position="215"/>
    </location>
</feature>
<accession>A0ABS9ETA8</accession>
<dbReference type="RefSeq" id="WP_236114826.1">
    <property type="nucleotide sequence ID" value="NZ_JAKGUF010000003.1"/>
</dbReference>
<evidence type="ECO:0000313" key="4">
    <source>
        <dbReference type="Proteomes" id="UP001200932"/>
    </source>
</evidence>
<dbReference type="InterPro" id="IPR051910">
    <property type="entry name" value="ComF/GntX_DNA_util-trans"/>
</dbReference>
<dbReference type="PANTHER" id="PTHR47505:SF1">
    <property type="entry name" value="DNA UTILIZATION PROTEIN YHGH"/>
    <property type="match status" value="1"/>
</dbReference>
<dbReference type="SUPFAM" id="SSF53271">
    <property type="entry name" value="PRTase-like"/>
    <property type="match status" value="1"/>
</dbReference>
<dbReference type="CDD" id="cd06223">
    <property type="entry name" value="PRTases_typeI"/>
    <property type="match status" value="1"/>
</dbReference>